<accession>A0AAD8HK78</accession>
<protein>
    <submittedName>
        <fullName evidence="3">GDSL-motif lipase/hydrolase family protein</fullName>
    </submittedName>
</protein>
<feature type="chain" id="PRO_5042104343" evidence="2">
    <location>
        <begin position="24"/>
        <end position="366"/>
    </location>
</feature>
<dbReference type="InterPro" id="IPR001087">
    <property type="entry name" value="GDSL"/>
</dbReference>
<reference evidence="3" key="1">
    <citation type="submission" date="2023-02" db="EMBL/GenBank/DDBJ databases">
        <title>Genome of toxic invasive species Heracleum sosnowskyi carries increased number of genes despite the absence of recent whole-genome duplications.</title>
        <authorList>
            <person name="Schelkunov M."/>
            <person name="Shtratnikova V."/>
            <person name="Makarenko M."/>
            <person name="Klepikova A."/>
            <person name="Omelchenko D."/>
            <person name="Novikova G."/>
            <person name="Obukhova E."/>
            <person name="Bogdanov V."/>
            <person name="Penin A."/>
            <person name="Logacheva M."/>
        </authorList>
    </citation>
    <scope>NUCLEOTIDE SEQUENCE</scope>
    <source>
        <strain evidence="3">Hsosn_3</strain>
        <tissue evidence="3">Leaf</tissue>
    </source>
</reference>
<dbReference type="PANTHER" id="PTHR45642:SF3">
    <property type="entry name" value="OS09G0540400 PROTEIN"/>
    <property type="match status" value="1"/>
</dbReference>
<gene>
    <name evidence="3" type="ORF">POM88_034843</name>
</gene>
<keyword evidence="4" id="KW-1185">Reference proteome</keyword>
<dbReference type="Gene3D" id="3.40.50.1110">
    <property type="entry name" value="SGNH hydrolase"/>
    <property type="match status" value="1"/>
</dbReference>
<comment type="similarity">
    <text evidence="1">Belongs to the 'GDSL' lipolytic enzyme family.</text>
</comment>
<dbReference type="AlphaFoldDB" id="A0AAD8HK78"/>
<feature type="signal peptide" evidence="2">
    <location>
        <begin position="1"/>
        <end position="23"/>
    </location>
</feature>
<dbReference type="SUPFAM" id="SSF52266">
    <property type="entry name" value="SGNH hydrolase"/>
    <property type="match status" value="1"/>
</dbReference>
<organism evidence="3 4">
    <name type="scientific">Heracleum sosnowskyi</name>
    <dbReference type="NCBI Taxonomy" id="360622"/>
    <lineage>
        <taxon>Eukaryota</taxon>
        <taxon>Viridiplantae</taxon>
        <taxon>Streptophyta</taxon>
        <taxon>Embryophyta</taxon>
        <taxon>Tracheophyta</taxon>
        <taxon>Spermatophyta</taxon>
        <taxon>Magnoliopsida</taxon>
        <taxon>eudicotyledons</taxon>
        <taxon>Gunneridae</taxon>
        <taxon>Pentapetalae</taxon>
        <taxon>asterids</taxon>
        <taxon>campanulids</taxon>
        <taxon>Apiales</taxon>
        <taxon>Apiaceae</taxon>
        <taxon>Apioideae</taxon>
        <taxon>apioid superclade</taxon>
        <taxon>Tordylieae</taxon>
        <taxon>Tordyliinae</taxon>
        <taxon>Heracleum</taxon>
    </lineage>
</organism>
<dbReference type="InterPro" id="IPR036514">
    <property type="entry name" value="SGNH_hydro_sf"/>
</dbReference>
<dbReference type="CDD" id="cd01837">
    <property type="entry name" value="SGNH_plant_lipase_like"/>
    <property type="match status" value="1"/>
</dbReference>
<sequence length="366" mass="41599">MGGPYVYCLCFLFHFQLILLSLAQTQNPNMINSSNFAIFVFGDSIVDPGNNNYIRTMVKGNFPPYGIDFAYQIPTGRFTNGRLVTDFAASYAGIKDYVPPYLDPKLSMEELLTGVSFASSGSGFDPLTPTFFGAVISMPKQMDYFREYKSRVEAQIGKERTELLVKNAVYVISAGSNDFVFNYFGVSRIRRNSYSIPRYYQFLLQQIQQFIQDLMDLGAEKIVMLGLLPLGCTPIVITLNSDPSDNFLERQCIATISEAAQGFNQIVEQKIKEMERVDSKIYYVSPYETFSNIFQDPKKFGFDKVDKGCCATGLLELTYMCNPRSVLCPNVSEYVFFDSIHPTERTYYLWFQATLSPTMDLILQEK</sequence>
<dbReference type="GO" id="GO:0016788">
    <property type="term" value="F:hydrolase activity, acting on ester bonds"/>
    <property type="evidence" value="ECO:0007669"/>
    <property type="project" value="InterPro"/>
</dbReference>
<evidence type="ECO:0000256" key="2">
    <source>
        <dbReference type="SAM" id="SignalP"/>
    </source>
</evidence>
<evidence type="ECO:0000313" key="4">
    <source>
        <dbReference type="Proteomes" id="UP001237642"/>
    </source>
</evidence>
<evidence type="ECO:0000313" key="3">
    <source>
        <dbReference type="EMBL" id="KAK1368751.1"/>
    </source>
</evidence>
<dbReference type="EMBL" id="JAUIZM010000008">
    <property type="protein sequence ID" value="KAK1368751.1"/>
    <property type="molecule type" value="Genomic_DNA"/>
</dbReference>
<dbReference type="InterPro" id="IPR050592">
    <property type="entry name" value="GDSL_lipolytic_enzyme"/>
</dbReference>
<dbReference type="Proteomes" id="UP001237642">
    <property type="component" value="Unassembled WGS sequence"/>
</dbReference>
<comment type="caution">
    <text evidence="3">The sequence shown here is derived from an EMBL/GenBank/DDBJ whole genome shotgun (WGS) entry which is preliminary data.</text>
</comment>
<evidence type="ECO:0000256" key="1">
    <source>
        <dbReference type="ARBA" id="ARBA00008668"/>
    </source>
</evidence>
<name>A0AAD8HK78_9APIA</name>
<dbReference type="Pfam" id="PF00657">
    <property type="entry name" value="Lipase_GDSL"/>
    <property type="match status" value="1"/>
</dbReference>
<keyword evidence="2" id="KW-0732">Signal</keyword>
<dbReference type="PANTHER" id="PTHR45642">
    <property type="entry name" value="GDSL ESTERASE/LIPASE EXL3"/>
    <property type="match status" value="1"/>
</dbReference>
<reference evidence="3" key="2">
    <citation type="submission" date="2023-05" db="EMBL/GenBank/DDBJ databases">
        <authorList>
            <person name="Schelkunov M.I."/>
        </authorList>
    </citation>
    <scope>NUCLEOTIDE SEQUENCE</scope>
    <source>
        <strain evidence="3">Hsosn_3</strain>
        <tissue evidence="3">Leaf</tissue>
    </source>
</reference>
<dbReference type="InterPro" id="IPR035669">
    <property type="entry name" value="SGNH_plant_lipase-like"/>
</dbReference>
<proteinExistence type="inferred from homology"/>